<keyword evidence="1" id="KW-0812">Transmembrane</keyword>
<dbReference type="Proteomes" id="UP000092445">
    <property type="component" value="Unassembled WGS sequence"/>
</dbReference>
<protein>
    <submittedName>
        <fullName evidence="2">Uncharacterized protein</fullName>
    </submittedName>
</protein>
<feature type="transmembrane region" description="Helical" evidence="1">
    <location>
        <begin position="102"/>
        <end position="124"/>
    </location>
</feature>
<sequence>MICKEGKKYFATLFSEMDSSTMWKVLIGYGFPSSNNFRCSFNVSEIIDYLDNVVHIEEPDITNFVSGCMLTHSYLAERFLFVDINGVYSEILHIFSGVLEDFVLALLLFIMYFNGLQVILTPMYQQLNRVFKRELCFVDFKS</sequence>
<dbReference type="EnsemblMetazoa" id="GPAI043075-RA">
    <property type="protein sequence ID" value="GPAI043075-PA"/>
    <property type="gene ID" value="GPAI043075"/>
</dbReference>
<evidence type="ECO:0000256" key="1">
    <source>
        <dbReference type="SAM" id="Phobius"/>
    </source>
</evidence>
<dbReference type="VEuPathDB" id="VectorBase:GPAI043075"/>
<proteinExistence type="predicted"/>
<reference evidence="3" key="1">
    <citation type="submission" date="2014-03" db="EMBL/GenBank/DDBJ databases">
        <authorList>
            <person name="Aksoy S."/>
            <person name="Warren W."/>
            <person name="Wilson R.K."/>
        </authorList>
    </citation>
    <scope>NUCLEOTIDE SEQUENCE [LARGE SCALE GENOMIC DNA]</scope>
    <source>
        <strain evidence="3">IAEA</strain>
    </source>
</reference>
<evidence type="ECO:0000313" key="2">
    <source>
        <dbReference type="EnsemblMetazoa" id="GPAI043075-PA"/>
    </source>
</evidence>
<dbReference type="AlphaFoldDB" id="A0A1B0AEE1"/>
<name>A0A1B0AEE1_GLOPL</name>
<keyword evidence="1" id="KW-0472">Membrane</keyword>
<keyword evidence="1" id="KW-1133">Transmembrane helix</keyword>
<reference evidence="2" key="2">
    <citation type="submission" date="2020-05" db="UniProtKB">
        <authorList>
            <consortium name="EnsemblMetazoa"/>
        </authorList>
    </citation>
    <scope>IDENTIFICATION</scope>
    <source>
        <strain evidence="2">IAEA</strain>
    </source>
</reference>
<organism evidence="2 3">
    <name type="scientific">Glossina pallidipes</name>
    <name type="common">Tsetse fly</name>
    <dbReference type="NCBI Taxonomy" id="7398"/>
    <lineage>
        <taxon>Eukaryota</taxon>
        <taxon>Metazoa</taxon>
        <taxon>Ecdysozoa</taxon>
        <taxon>Arthropoda</taxon>
        <taxon>Hexapoda</taxon>
        <taxon>Insecta</taxon>
        <taxon>Pterygota</taxon>
        <taxon>Neoptera</taxon>
        <taxon>Endopterygota</taxon>
        <taxon>Diptera</taxon>
        <taxon>Brachycera</taxon>
        <taxon>Muscomorpha</taxon>
        <taxon>Hippoboscoidea</taxon>
        <taxon>Glossinidae</taxon>
        <taxon>Glossina</taxon>
    </lineage>
</organism>
<evidence type="ECO:0000313" key="3">
    <source>
        <dbReference type="Proteomes" id="UP000092445"/>
    </source>
</evidence>
<accession>A0A1B0AEE1</accession>
<keyword evidence="3" id="KW-1185">Reference proteome</keyword>